<feature type="binding site" evidence="12">
    <location>
        <position position="171"/>
    </location>
    <ligand>
        <name>Ni(2+)</name>
        <dbReference type="ChEBI" id="CHEBI:49786"/>
        <note>for nickel-dependent acireductone dioxygenase activity</note>
    </ligand>
</feature>
<evidence type="ECO:0000256" key="12">
    <source>
        <dbReference type="HAMAP-Rule" id="MF_03154"/>
    </source>
</evidence>
<gene>
    <name evidence="14" type="ORF">ASEP1449_LOCUS6299</name>
</gene>
<feature type="binding site" evidence="12">
    <location>
        <position position="132"/>
    </location>
    <ligand>
        <name>Ni(2+)</name>
        <dbReference type="ChEBI" id="CHEBI:49786"/>
        <note>for nickel-dependent acireductone dioxygenase activity</note>
    </ligand>
</feature>
<evidence type="ECO:0000256" key="4">
    <source>
        <dbReference type="ARBA" id="ARBA00022596"/>
    </source>
</evidence>
<dbReference type="GO" id="GO:0005634">
    <property type="term" value="C:nucleus"/>
    <property type="evidence" value="ECO:0007669"/>
    <property type="project" value="UniProtKB-SubCell"/>
</dbReference>
<evidence type="ECO:0000256" key="13">
    <source>
        <dbReference type="SAM" id="MobiDB-lite"/>
    </source>
</evidence>
<comment type="function">
    <text evidence="12">Catalyzes 2 different reactions between oxygen and the acireductone 1,2-dihydroxy-3-keto-5-methylthiopentene (DHK-MTPene) depending upon the metal bound in the active site. Fe-containing acireductone dioxygenase (Fe-ARD) produces formate and 2-keto-4-methylthiobutyrate (KMTB), the alpha-ketoacid precursor of methionine in the methionine recycle pathway. Ni-containing acireductone dioxygenase (Ni-ARD) produces methylthiopropionate, carbon monoxide and formate, and does not lie on the methionine recycle pathway.</text>
</comment>
<dbReference type="GO" id="GO:0010308">
    <property type="term" value="F:acireductone dioxygenase (Ni2+-requiring) activity"/>
    <property type="evidence" value="ECO:0007669"/>
    <property type="project" value="UniProtKB-UniRule"/>
</dbReference>
<evidence type="ECO:0000256" key="3">
    <source>
        <dbReference type="ARBA" id="ARBA00022490"/>
    </source>
</evidence>
<evidence type="ECO:0000256" key="10">
    <source>
        <dbReference type="ARBA" id="ARBA00023167"/>
    </source>
</evidence>
<name>A0A7S2UBD2_9STRA</name>
<feature type="binding site" evidence="12">
    <location>
        <position position="126"/>
    </location>
    <ligand>
        <name>Ni(2+)</name>
        <dbReference type="ChEBI" id="CHEBI:49786"/>
        <note>for nickel-dependent acireductone dioxygenase activity</note>
    </ligand>
</feature>
<organism evidence="14">
    <name type="scientific">Attheya septentrionalis</name>
    <dbReference type="NCBI Taxonomy" id="420275"/>
    <lineage>
        <taxon>Eukaryota</taxon>
        <taxon>Sar</taxon>
        <taxon>Stramenopiles</taxon>
        <taxon>Ochrophyta</taxon>
        <taxon>Bacillariophyta</taxon>
        <taxon>Coscinodiscophyceae</taxon>
        <taxon>Chaetocerotophycidae</taxon>
        <taxon>Chaetocerotales</taxon>
        <taxon>Attheyaceae</taxon>
        <taxon>Attheya</taxon>
    </lineage>
</organism>
<comment type="cofactor">
    <cofactor evidence="12">
        <name>Fe(2+)</name>
        <dbReference type="ChEBI" id="CHEBI:29033"/>
    </cofactor>
    <cofactor evidence="12">
        <name>Ni(2+)</name>
        <dbReference type="ChEBI" id="CHEBI:49786"/>
    </cofactor>
    <text evidence="12">Binds either 1 Fe or Ni cation per monomer. Iron-binding promotes an acireductone dioxygenase reaction producing 2-keto-4-methylthiobutyrate, while nickel-binding promotes an acireductone dioxygenase reaction producing 3-(methylsulfanyl)propanoate.</text>
</comment>
<dbReference type="HAMAP" id="MF_03154">
    <property type="entry name" value="Salvage_MtnD_euk"/>
    <property type="match status" value="1"/>
</dbReference>
<feature type="region of interest" description="Disordered" evidence="13">
    <location>
        <begin position="1"/>
        <end position="24"/>
    </location>
</feature>
<keyword evidence="8 12" id="KW-0560">Oxidoreductase</keyword>
<dbReference type="UniPathway" id="UPA00904">
    <property type="reaction ID" value="UER00878"/>
</dbReference>
<reference evidence="14" key="1">
    <citation type="submission" date="2021-01" db="EMBL/GenBank/DDBJ databases">
        <authorList>
            <person name="Corre E."/>
            <person name="Pelletier E."/>
            <person name="Niang G."/>
            <person name="Scheremetjew M."/>
            <person name="Finn R."/>
            <person name="Kale V."/>
            <person name="Holt S."/>
            <person name="Cochrane G."/>
            <person name="Meng A."/>
            <person name="Brown T."/>
            <person name="Cohen L."/>
        </authorList>
    </citation>
    <scope>NUCLEOTIDE SEQUENCE</scope>
    <source>
        <strain evidence="14">CCMP2084</strain>
    </source>
</reference>
<feature type="binding site" evidence="12">
    <location>
        <position position="128"/>
    </location>
    <ligand>
        <name>Ni(2+)</name>
        <dbReference type="ChEBI" id="CHEBI:49786"/>
        <note>for nickel-dependent acireductone dioxygenase activity</note>
    </ligand>
</feature>
<comment type="subcellular location">
    <subcellularLocation>
        <location evidence="2">Cell membrane</location>
        <topology evidence="2">Peripheral membrane protein</topology>
        <orientation evidence="2">Cytoplasmic side</orientation>
    </subcellularLocation>
    <subcellularLocation>
        <location evidence="12">Cytoplasm</location>
    </subcellularLocation>
    <subcellularLocation>
        <location evidence="12">Nucleus</location>
    </subcellularLocation>
</comment>
<evidence type="ECO:0000256" key="9">
    <source>
        <dbReference type="ARBA" id="ARBA00023004"/>
    </source>
</evidence>
<accession>A0A7S2UBD2</accession>
<dbReference type="Pfam" id="PF03079">
    <property type="entry name" value="ARD"/>
    <property type="match status" value="1"/>
</dbReference>
<dbReference type="GO" id="GO:0019509">
    <property type="term" value="P:L-methionine salvage from methylthioadenosine"/>
    <property type="evidence" value="ECO:0007669"/>
    <property type="project" value="UniProtKB-UniRule"/>
</dbReference>
<dbReference type="PANTHER" id="PTHR23418">
    <property type="entry name" value="ACIREDUCTONE DIOXYGENASE"/>
    <property type="match status" value="1"/>
</dbReference>
<evidence type="ECO:0000256" key="2">
    <source>
        <dbReference type="ARBA" id="ARBA00004413"/>
    </source>
</evidence>
<dbReference type="Gene3D" id="2.60.120.10">
    <property type="entry name" value="Jelly Rolls"/>
    <property type="match status" value="1"/>
</dbReference>
<keyword evidence="5 12" id="KW-0028">Amino-acid biosynthesis</keyword>
<dbReference type="InterPro" id="IPR027496">
    <property type="entry name" value="ARD_euk"/>
</dbReference>
<dbReference type="EC" id="1.13.11.53" evidence="12"/>
<proteinExistence type="inferred from homology"/>
<keyword evidence="4 12" id="KW-0533">Nickel</keyword>
<protein>
    <recommendedName>
        <fullName evidence="12">Acireductone dioxygenase</fullName>
    </recommendedName>
    <alternativeName>
        <fullName evidence="12">Acireductone dioxygenase (Fe(2+)-requiring)</fullName>
        <shortName evidence="12">ARD'</shortName>
        <shortName evidence="12">Fe-ARD</shortName>
        <ecNumber evidence="12">1.13.11.54</ecNumber>
    </alternativeName>
    <alternativeName>
        <fullName evidence="12">Acireductone dioxygenase (Ni(2+)-requiring)</fullName>
        <shortName evidence="12">ARD</shortName>
        <shortName evidence="12">Ni-ARD</shortName>
        <ecNumber evidence="12">1.13.11.53</ecNumber>
    </alternativeName>
</protein>
<evidence type="ECO:0000256" key="6">
    <source>
        <dbReference type="ARBA" id="ARBA00022723"/>
    </source>
</evidence>
<evidence type="ECO:0000256" key="8">
    <source>
        <dbReference type="ARBA" id="ARBA00023002"/>
    </source>
</evidence>
<dbReference type="InterPro" id="IPR004313">
    <property type="entry name" value="ARD"/>
</dbReference>
<dbReference type="GO" id="GO:0005886">
    <property type="term" value="C:plasma membrane"/>
    <property type="evidence" value="ECO:0007669"/>
    <property type="project" value="UniProtKB-SubCell"/>
</dbReference>
<keyword evidence="9 12" id="KW-0408">Iron</keyword>
<dbReference type="AlphaFoldDB" id="A0A7S2UBD2"/>
<dbReference type="GO" id="GO:0010309">
    <property type="term" value="F:acireductone dioxygenase [iron(II)-requiring] activity"/>
    <property type="evidence" value="ECO:0007669"/>
    <property type="project" value="UniProtKB-UniRule"/>
</dbReference>
<evidence type="ECO:0000256" key="1">
    <source>
        <dbReference type="ARBA" id="ARBA00000428"/>
    </source>
</evidence>
<evidence type="ECO:0000256" key="11">
    <source>
        <dbReference type="ARBA" id="ARBA00023242"/>
    </source>
</evidence>
<feature type="binding site" evidence="12">
    <location>
        <position position="171"/>
    </location>
    <ligand>
        <name>Fe(2+)</name>
        <dbReference type="ChEBI" id="CHEBI:29033"/>
        <note>for iron-dependent acireductone dioxygenase activity</note>
    </ligand>
</feature>
<feature type="binding site" evidence="12">
    <location>
        <position position="128"/>
    </location>
    <ligand>
        <name>Fe(2+)</name>
        <dbReference type="ChEBI" id="CHEBI:29033"/>
        <note>for iron-dependent acireductone dioxygenase activity</note>
    </ligand>
</feature>
<keyword evidence="10 12" id="KW-0486">Methionine biosynthesis</keyword>
<evidence type="ECO:0000313" key="14">
    <source>
        <dbReference type="EMBL" id="CAD9814474.1"/>
    </source>
</evidence>
<keyword evidence="6 12" id="KW-0479">Metal-binding</keyword>
<dbReference type="GO" id="GO:0005737">
    <property type="term" value="C:cytoplasm"/>
    <property type="evidence" value="ECO:0007669"/>
    <property type="project" value="UniProtKB-SubCell"/>
</dbReference>
<dbReference type="FunFam" id="2.60.120.10:FF:000031">
    <property type="entry name" value="1,2-dihydroxy-3-keto-5-methylthiopentene dioxygenase"/>
    <property type="match status" value="1"/>
</dbReference>
<dbReference type="EMBL" id="HBHQ01009312">
    <property type="protein sequence ID" value="CAD9814474.1"/>
    <property type="molecule type" value="Transcribed_RNA"/>
</dbReference>
<dbReference type="CDD" id="cd02232">
    <property type="entry name" value="cupin_ARD"/>
    <property type="match status" value="1"/>
</dbReference>
<dbReference type="InterPro" id="IPR014710">
    <property type="entry name" value="RmlC-like_jellyroll"/>
</dbReference>
<dbReference type="EC" id="1.13.11.54" evidence="12"/>
<comment type="similarity">
    <text evidence="12">Belongs to the acireductone dioxygenase (ARD) family.</text>
</comment>
<keyword evidence="11 12" id="KW-0539">Nucleus</keyword>
<dbReference type="GO" id="GO:0016151">
    <property type="term" value="F:nickel cation binding"/>
    <property type="evidence" value="ECO:0007669"/>
    <property type="project" value="UniProtKB-UniRule"/>
</dbReference>
<keyword evidence="7 12" id="KW-0223">Dioxygenase</keyword>
<dbReference type="PANTHER" id="PTHR23418:SF0">
    <property type="entry name" value="ACIREDUCTONE DIOXYGENASE"/>
    <property type="match status" value="1"/>
</dbReference>
<sequence>MSSSEEPETKKVKPTEVVAQSPDEEWPEAWFMLEEVEDQKASNKLEPNQPIDAAAMRELGMAYWKMDAETYTYPVKSVPWDPTDALDPKLSQLRDDRGYSYADIITVHPDHLPGFESKVKAFFEEHIHDAEEIRYIIDGAGYFDVRDKQDRWIRVHVKKGDLMTLPEGIYHRFTCDDTDYIHAMRLFKGQPIWTPFNRPQEEHPSRKKYATDFLEEKKE</sequence>
<dbReference type="SUPFAM" id="SSF51182">
    <property type="entry name" value="RmlC-like cupins"/>
    <property type="match status" value="1"/>
</dbReference>
<feature type="binding site" evidence="12">
    <location>
        <position position="126"/>
    </location>
    <ligand>
        <name>Fe(2+)</name>
        <dbReference type="ChEBI" id="CHEBI:29033"/>
        <note>for iron-dependent acireductone dioxygenase activity</note>
    </ligand>
</feature>
<comment type="catalytic activity">
    <reaction evidence="12">
        <text>1,2-dihydroxy-5-(methylsulfanyl)pent-1-en-3-one + O2 = 3-(methylsulfanyl)propanoate + CO + formate + 2 H(+)</text>
        <dbReference type="Rhea" id="RHEA:14161"/>
        <dbReference type="ChEBI" id="CHEBI:15378"/>
        <dbReference type="ChEBI" id="CHEBI:15379"/>
        <dbReference type="ChEBI" id="CHEBI:15740"/>
        <dbReference type="ChEBI" id="CHEBI:17245"/>
        <dbReference type="ChEBI" id="CHEBI:49016"/>
        <dbReference type="ChEBI" id="CHEBI:49252"/>
        <dbReference type="EC" id="1.13.11.53"/>
    </reaction>
</comment>
<keyword evidence="3 12" id="KW-0963">Cytoplasm</keyword>
<evidence type="ECO:0000256" key="5">
    <source>
        <dbReference type="ARBA" id="ARBA00022605"/>
    </source>
</evidence>
<evidence type="ECO:0000256" key="7">
    <source>
        <dbReference type="ARBA" id="ARBA00022964"/>
    </source>
</evidence>
<dbReference type="GO" id="GO:0005506">
    <property type="term" value="F:iron ion binding"/>
    <property type="evidence" value="ECO:0007669"/>
    <property type="project" value="UniProtKB-UniRule"/>
</dbReference>
<comment type="catalytic activity">
    <reaction evidence="1 12">
        <text>1,2-dihydroxy-5-(methylsulfanyl)pent-1-en-3-one + O2 = 4-methylsulfanyl-2-oxobutanoate + formate + 2 H(+)</text>
        <dbReference type="Rhea" id="RHEA:24504"/>
        <dbReference type="ChEBI" id="CHEBI:15378"/>
        <dbReference type="ChEBI" id="CHEBI:15379"/>
        <dbReference type="ChEBI" id="CHEBI:15740"/>
        <dbReference type="ChEBI" id="CHEBI:16723"/>
        <dbReference type="ChEBI" id="CHEBI:49252"/>
        <dbReference type="EC" id="1.13.11.54"/>
    </reaction>
</comment>
<feature type="binding site" evidence="12">
    <location>
        <position position="132"/>
    </location>
    <ligand>
        <name>Fe(2+)</name>
        <dbReference type="ChEBI" id="CHEBI:29033"/>
        <note>for iron-dependent acireductone dioxygenase activity</note>
    </ligand>
</feature>
<feature type="region of interest" description="Disordered" evidence="13">
    <location>
        <begin position="197"/>
        <end position="219"/>
    </location>
</feature>
<dbReference type="InterPro" id="IPR011051">
    <property type="entry name" value="RmlC_Cupin_sf"/>
</dbReference>
<comment type="pathway">
    <text evidence="12">Amino-acid biosynthesis; L-methionine biosynthesis via salvage pathway; L-methionine from S-methyl-5-thio-alpha-D-ribose 1-phosphate: step 5/6.</text>
</comment>